<dbReference type="CDD" id="cd23767">
    <property type="entry name" value="IQCD"/>
    <property type="match status" value="1"/>
</dbReference>
<dbReference type="PANTHER" id="PTHR14991:SF0">
    <property type="entry name" value="RING FINGER PROTEIN 32"/>
    <property type="match status" value="1"/>
</dbReference>
<reference evidence="1" key="2">
    <citation type="submission" date="2025-09" db="UniProtKB">
        <authorList>
            <consortium name="Ensembl"/>
        </authorList>
    </citation>
    <scope>IDENTIFICATION</scope>
</reference>
<keyword evidence="2" id="KW-1185">Reference proteome</keyword>
<accession>A0A3B3TZW3</accession>
<dbReference type="PROSITE" id="PS50096">
    <property type="entry name" value="IQ"/>
    <property type="match status" value="1"/>
</dbReference>
<name>A0A3B3TZW3_9TELE</name>
<proteinExistence type="predicted"/>
<reference evidence="1" key="1">
    <citation type="submission" date="2025-08" db="UniProtKB">
        <authorList>
            <consortium name="Ensembl"/>
        </authorList>
    </citation>
    <scope>IDENTIFICATION</scope>
</reference>
<organism evidence="1 2">
    <name type="scientific">Poecilia latipinna</name>
    <name type="common">sailfin molly</name>
    <dbReference type="NCBI Taxonomy" id="48699"/>
    <lineage>
        <taxon>Eukaryota</taxon>
        <taxon>Metazoa</taxon>
        <taxon>Chordata</taxon>
        <taxon>Craniata</taxon>
        <taxon>Vertebrata</taxon>
        <taxon>Euteleostomi</taxon>
        <taxon>Actinopterygii</taxon>
        <taxon>Neopterygii</taxon>
        <taxon>Teleostei</taxon>
        <taxon>Neoteleostei</taxon>
        <taxon>Acanthomorphata</taxon>
        <taxon>Ovalentaria</taxon>
        <taxon>Atherinomorphae</taxon>
        <taxon>Cyprinodontiformes</taxon>
        <taxon>Poeciliidae</taxon>
        <taxon>Poeciliinae</taxon>
        <taxon>Poecilia</taxon>
    </lineage>
</organism>
<dbReference type="PANTHER" id="PTHR14991">
    <property type="entry name" value="RING FINGER PROTEIN 32"/>
    <property type="match status" value="1"/>
</dbReference>
<evidence type="ECO:0000313" key="2">
    <source>
        <dbReference type="Proteomes" id="UP000261500"/>
    </source>
</evidence>
<protein>
    <submittedName>
        <fullName evidence="1">Uncharacterized protein</fullName>
    </submittedName>
</protein>
<dbReference type="InterPro" id="IPR042862">
    <property type="entry name" value="RNF32"/>
</dbReference>
<evidence type="ECO:0000313" key="1">
    <source>
        <dbReference type="Ensembl" id="ENSPLAP00000005924.1"/>
    </source>
</evidence>
<dbReference type="Ensembl" id="ENSPLAT00000007115.1">
    <property type="protein sequence ID" value="ENSPLAP00000005924.1"/>
    <property type="gene ID" value="ENSPLAG00000007962.1"/>
</dbReference>
<dbReference type="Proteomes" id="UP000261500">
    <property type="component" value="Unplaced"/>
</dbReference>
<dbReference type="AlphaFoldDB" id="A0A3B3TZW3"/>
<dbReference type="STRING" id="48699.ENSPLAP00000005924"/>
<sequence length="161" mass="19219">FSDKLIHLITLEHECVAQPFYHKAAKMKCMLLFKCNNLITYYNWKHIMSHSYVINKCIFRHFLFVAQKLGLVASPTERLTEDEWTQVTTRSILQEESAKLCAVRREEFCLHAQMFLSCSHVFHRNCMQAFEQYSGRERHCATRIQAYWRVYVACKKVKKYP</sequence>